<name>A0A443HNN0_BYSSP</name>
<dbReference type="GeneID" id="39603215"/>
<keyword evidence="2" id="KW-1185">Reference proteome</keyword>
<evidence type="ECO:0000313" key="2">
    <source>
        <dbReference type="Proteomes" id="UP000283841"/>
    </source>
</evidence>
<gene>
    <name evidence="1" type="ORF">C8Q69DRAFT_69706</name>
</gene>
<dbReference type="Proteomes" id="UP000283841">
    <property type="component" value="Unassembled WGS sequence"/>
</dbReference>
<dbReference type="RefSeq" id="XP_028483054.1">
    <property type="nucleotide sequence ID" value="XM_028633938.1"/>
</dbReference>
<evidence type="ECO:0000313" key="1">
    <source>
        <dbReference type="EMBL" id="RWQ93409.1"/>
    </source>
</evidence>
<dbReference type="VEuPathDB" id="FungiDB:C8Q69DRAFT_69706"/>
<dbReference type="AlphaFoldDB" id="A0A443HNN0"/>
<protein>
    <submittedName>
        <fullName evidence="1">Uncharacterized protein</fullName>
    </submittedName>
</protein>
<organism evidence="1 2">
    <name type="scientific">Byssochlamys spectabilis</name>
    <name type="common">Paecilomyces variotii</name>
    <dbReference type="NCBI Taxonomy" id="264951"/>
    <lineage>
        <taxon>Eukaryota</taxon>
        <taxon>Fungi</taxon>
        <taxon>Dikarya</taxon>
        <taxon>Ascomycota</taxon>
        <taxon>Pezizomycotina</taxon>
        <taxon>Eurotiomycetes</taxon>
        <taxon>Eurotiomycetidae</taxon>
        <taxon>Eurotiales</taxon>
        <taxon>Thermoascaceae</taxon>
        <taxon>Paecilomyces</taxon>
    </lineage>
</organism>
<comment type="caution">
    <text evidence="1">The sequence shown here is derived from an EMBL/GenBank/DDBJ whole genome shotgun (WGS) entry which is preliminary data.</text>
</comment>
<proteinExistence type="predicted"/>
<accession>A0A443HNN0</accession>
<dbReference type="EMBL" id="RCNU01000010">
    <property type="protein sequence ID" value="RWQ93409.1"/>
    <property type="molecule type" value="Genomic_DNA"/>
</dbReference>
<sequence length="116" mass="13438">MKLNFRAYIYLSSRTLNPRSQYHDSIRYVGAHCSRSLLCPQIPSLLVSAQTPTEVFRKYHFEDETALGSDGVKRRSVVMDMPLCDRPRKPRPLRSTIDVFYMSLGFRNKILTVDPI</sequence>
<reference evidence="1 2" key="1">
    <citation type="journal article" date="2018" name="Front. Microbiol.">
        <title>Genomic and genetic insights into a cosmopolitan fungus, Paecilomyces variotii (Eurotiales).</title>
        <authorList>
            <person name="Urquhart A.S."/>
            <person name="Mondo S.J."/>
            <person name="Makela M.R."/>
            <person name="Hane J.K."/>
            <person name="Wiebenga A."/>
            <person name="He G."/>
            <person name="Mihaltcheva S."/>
            <person name="Pangilinan J."/>
            <person name="Lipzen A."/>
            <person name="Barry K."/>
            <person name="de Vries R.P."/>
            <person name="Grigoriev I.V."/>
            <person name="Idnurm A."/>
        </authorList>
    </citation>
    <scope>NUCLEOTIDE SEQUENCE [LARGE SCALE GENOMIC DNA]</scope>
    <source>
        <strain evidence="1 2">CBS 101075</strain>
    </source>
</reference>